<dbReference type="InterPro" id="IPR006311">
    <property type="entry name" value="TAT_signal"/>
</dbReference>
<dbReference type="NCBIfam" id="NF006938">
    <property type="entry name" value="PRK09420.1"/>
    <property type="match status" value="1"/>
</dbReference>
<dbReference type="InterPro" id="IPR029052">
    <property type="entry name" value="Metallo-depent_PP-like"/>
</dbReference>
<dbReference type="Pfam" id="PF00149">
    <property type="entry name" value="Metallophos"/>
    <property type="match status" value="1"/>
</dbReference>
<proteinExistence type="inferred from homology"/>
<reference evidence="14 15" key="1">
    <citation type="submission" date="2024-09" db="EMBL/GenBank/DDBJ databases">
        <authorList>
            <person name="Sun Q."/>
            <person name="Mori K."/>
        </authorList>
    </citation>
    <scope>NUCLEOTIDE SEQUENCE [LARGE SCALE GENOMIC DNA]</scope>
    <source>
        <strain evidence="14 15">TBRC 5777</strain>
    </source>
</reference>
<evidence type="ECO:0000259" key="12">
    <source>
        <dbReference type="Pfam" id="PF00149"/>
    </source>
</evidence>
<feature type="domain" description="5'-Nucleotidase C-terminal" evidence="13">
    <location>
        <begin position="447"/>
        <end position="578"/>
    </location>
</feature>
<accession>A0ABV6JSU7</accession>
<evidence type="ECO:0000313" key="14">
    <source>
        <dbReference type="EMBL" id="MFC0408377.1"/>
    </source>
</evidence>
<feature type="signal peptide" evidence="11">
    <location>
        <begin position="1"/>
        <end position="26"/>
    </location>
</feature>
<dbReference type="InterPro" id="IPR008334">
    <property type="entry name" value="5'-Nucleotdase_C"/>
</dbReference>
<organism evidence="14 15">
    <name type="scientific">Roseomonas elaeocarpi</name>
    <dbReference type="NCBI Taxonomy" id="907779"/>
    <lineage>
        <taxon>Bacteria</taxon>
        <taxon>Pseudomonadati</taxon>
        <taxon>Pseudomonadota</taxon>
        <taxon>Alphaproteobacteria</taxon>
        <taxon>Acetobacterales</taxon>
        <taxon>Roseomonadaceae</taxon>
        <taxon>Roseomonas</taxon>
    </lineage>
</organism>
<evidence type="ECO:0000256" key="3">
    <source>
        <dbReference type="ARBA" id="ARBA00001968"/>
    </source>
</evidence>
<evidence type="ECO:0000256" key="5">
    <source>
        <dbReference type="ARBA" id="ARBA00006654"/>
    </source>
</evidence>
<dbReference type="InterPro" id="IPR004843">
    <property type="entry name" value="Calcineurin-like_PHP"/>
</dbReference>
<keyword evidence="10" id="KW-0511">Multifunctional enzyme</keyword>
<evidence type="ECO:0000256" key="6">
    <source>
        <dbReference type="ARBA" id="ARBA00022723"/>
    </source>
</evidence>
<feature type="chain" id="PRO_5044967286" evidence="11">
    <location>
        <begin position="27"/>
        <end position="663"/>
    </location>
</feature>
<sequence>MTRSPLSRRSLLLAGTASVLSLPALGGAALAQTRGGSAARPAPGAATIRLRLLETTDLHVNVYPYDYYRDRDDDTVGLAKTATLIEAARAEVPNSLLFDNGDVIQGSPMGDYMAYKHGLKQGDVHPIIAAMNKLDYVCGTLGNHEFNYGLDYLGTSLGGQNFPSVCANLFKADGEPLVAPTRVFQRELVDEAGVRHELRIGVIGFVPPQIMQWDKANLEGKASTIDIVEAAKRHIPELRRNCDVLIALCHSGIAGGPAVAGAENAALYLAEVPGIDAIFTGHQHLVFPGKDFSNIAGADAERGTLHGVPAVMAGFWGSHLGVIDLRLEGRDGAWKVADFKVEARPIYERTADRKIIPKVAAAPVVLDAAKPEHEATLAYVRQPVGETSAPINSYWALVADDPSVQIVSNAQSWYIKSIAEASGLGGLPLLSAAAPFKCGGRSGPDYYTDVKPGPLAIKDMADIYLYPNTVRVVKVTGAQVREWLERSAGIFNRIDPSSTAEQDLIDGKFPSYNFDIIDGVRYRIDVTKPSRYDGDGKLVAPDSHRIVDLTYDGKPIDEAAQFLVATNNYRAGGGGNFPGADGKTIVLDAPDLNRDVIVRYIVEEKTVDPKADGNWSLVPWPASTVVSYVSSPAAAKVALPAGLKADPLGDAPGGFARYRLSVG</sequence>
<feature type="domain" description="Calcineurin-like phosphoesterase" evidence="12">
    <location>
        <begin position="51"/>
        <end position="284"/>
    </location>
</feature>
<dbReference type="PANTHER" id="PTHR11575">
    <property type="entry name" value="5'-NUCLEOTIDASE-RELATED"/>
    <property type="match status" value="1"/>
</dbReference>
<evidence type="ECO:0000256" key="7">
    <source>
        <dbReference type="ARBA" id="ARBA00022729"/>
    </source>
</evidence>
<evidence type="ECO:0000256" key="1">
    <source>
        <dbReference type="ARBA" id="ARBA00000527"/>
    </source>
</evidence>
<keyword evidence="7 11" id="KW-0732">Signal</keyword>
<dbReference type="EMBL" id="JBHLUN010000006">
    <property type="protein sequence ID" value="MFC0408377.1"/>
    <property type="molecule type" value="Genomic_DNA"/>
</dbReference>
<dbReference type="RefSeq" id="WP_377044133.1">
    <property type="nucleotide sequence ID" value="NZ_JBHLUN010000006.1"/>
</dbReference>
<evidence type="ECO:0000256" key="2">
    <source>
        <dbReference type="ARBA" id="ARBA00001730"/>
    </source>
</evidence>
<evidence type="ECO:0000256" key="4">
    <source>
        <dbReference type="ARBA" id="ARBA00004196"/>
    </source>
</evidence>
<evidence type="ECO:0000256" key="11">
    <source>
        <dbReference type="RuleBase" id="RU362119"/>
    </source>
</evidence>
<dbReference type="PROSITE" id="PS00786">
    <property type="entry name" value="5_NUCLEOTIDASE_2"/>
    <property type="match status" value="1"/>
</dbReference>
<keyword evidence="9 11" id="KW-0378">Hydrolase</keyword>
<dbReference type="SUPFAM" id="SSF56300">
    <property type="entry name" value="Metallo-dependent phosphatases"/>
    <property type="match status" value="1"/>
</dbReference>
<dbReference type="InterPro" id="IPR006179">
    <property type="entry name" value="5_nucleotidase/apyrase"/>
</dbReference>
<evidence type="ECO:0000313" key="15">
    <source>
        <dbReference type="Proteomes" id="UP001589865"/>
    </source>
</evidence>
<dbReference type="Proteomes" id="UP001589865">
    <property type="component" value="Unassembled WGS sequence"/>
</dbReference>
<comment type="subcellular location">
    <subcellularLocation>
        <location evidence="4">Cell envelope</location>
    </subcellularLocation>
</comment>
<dbReference type="InterPro" id="IPR041827">
    <property type="entry name" value="CpdB_N"/>
</dbReference>
<comment type="catalytic activity">
    <reaction evidence="2">
        <text>a nucleoside 2',3'-cyclic phosphate + H2O = a nucleoside 3'-phosphate + H(+)</text>
        <dbReference type="Rhea" id="RHEA:19621"/>
        <dbReference type="ChEBI" id="CHEBI:15377"/>
        <dbReference type="ChEBI" id="CHEBI:15378"/>
        <dbReference type="ChEBI" id="CHEBI:66949"/>
        <dbReference type="ChEBI" id="CHEBI:66954"/>
        <dbReference type="EC" id="3.1.4.16"/>
    </reaction>
</comment>
<comment type="cofactor">
    <cofactor evidence="3">
        <name>a divalent metal cation</name>
        <dbReference type="ChEBI" id="CHEBI:60240"/>
    </cofactor>
</comment>
<protein>
    <submittedName>
        <fullName evidence="14">Bifunctional 2',3'-cyclic-nucleotide 2'-phosphodiesterase/3'-nucleotidase</fullName>
    </submittedName>
</protein>
<keyword evidence="15" id="KW-1185">Reference proteome</keyword>
<comment type="catalytic activity">
    <reaction evidence="1">
        <text>a ribonucleoside 3'-phosphate + H2O = a ribonucleoside + phosphate</text>
        <dbReference type="Rhea" id="RHEA:10144"/>
        <dbReference type="ChEBI" id="CHEBI:13197"/>
        <dbReference type="ChEBI" id="CHEBI:15377"/>
        <dbReference type="ChEBI" id="CHEBI:18254"/>
        <dbReference type="ChEBI" id="CHEBI:43474"/>
        <dbReference type="EC" id="3.1.3.6"/>
    </reaction>
</comment>
<dbReference type="SUPFAM" id="SSF55816">
    <property type="entry name" value="5'-nucleotidase (syn. UDP-sugar hydrolase), C-terminal domain"/>
    <property type="match status" value="1"/>
</dbReference>
<evidence type="ECO:0000259" key="13">
    <source>
        <dbReference type="Pfam" id="PF02872"/>
    </source>
</evidence>
<evidence type="ECO:0000256" key="8">
    <source>
        <dbReference type="ARBA" id="ARBA00022741"/>
    </source>
</evidence>
<dbReference type="PRINTS" id="PR01607">
    <property type="entry name" value="APYRASEFAMLY"/>
</dbReference>
<dbReference type="PANTHER" id="PTHR11575:SF6">
    <property type="entry name" value="2',3'-CYCLIC-NUCLEOTIDE 2'-PHOSPHODIESTERASE_3'-NUCLEOTIDASE"/>
    <property type="match status" value="1"/>
</dbReference>
<evidence type="ECO:0000256" key="9">
    <source>
        <dbReference type="ARBA" id="ARBA00022801"/>
    </source>
</evidence>
<dbReference type="Gene3D" id="3.90.780.10">
    <property type="entry name" value="5'-Nucleotidase, C-terminal domain"/>
    <property type="match status" value="1"/>
</dbReference>
<keyword evidence="6" id="KW-0479">Metal-binding</keyword>
<dbReference type="Pfam" id="PF02872">
    <property type="entry name" value="5_nucleotid_C"/>
    <property type="match status" value="1"/>
</dbReference>
<evidence type="ECO:0000256" key="10">
    <source>
        <dbReference type="ARBA" id="ARBA00023268"/>
    </source>
</evidence>
<dbReference type="CDD" id="cd07410">
    <property type="entry name" value="MPP_CpdB_N"/>
    <property type="match status" value="1"/>
</dbReference>
<comment type="similarity">
    <text evidence="5 11">Belongs to the 5'-nucleotidase family.</text>
</comment>
<gene>
    <name evidence="14" type="ORF">ACFFGY_08975</name>
</gene>
<dbReference type="InterPro" id="IPR006146">
    <property type="entry name" value="5'-Nucleotdase_CS"/>
</dbReference>
<keyword evidence="8 11" id="KW-0547">Nucleotide-binding</keyword>
<name>A0ABV6JSU7_9PROT</name>
<dbReference type="InterPro" id="IPR036907">
    <property type="entry name" value="5'-Nucleotdase_C_sf"/>
</dbReference>
<dbReference type="PROSITE" id="PS51318">
    <property type="entry name" value="TAT"/>
    <property type="match status" value="1"/>
</dbReference>
<dbReference type="Gene3D" id="3.60.21.10">
    <property type="match status" value="1"/>
</dbReference>
<comment type="caution">
    <text evidence="14">The sequence shown here is derived from an EMBL/GenBank/DDBJ whole genome shotgun (WGS) entry which is preliminary data.</text>
</comment>